<dbReference type="PANTHER" id="PTHR30055:SF234">
    <property type="entry name" value="HTH-TYPE TRANSCRIPTIONAL REGULATOR BETI"/>
    <property type="match status" value="1"/>
</dbReference>
<keyword evidence="8" id="KW-1185">Reference proteome</keyword>
<comment type="caution">
    <text evidence="7">The sequence shown here is derived from an EMBL/GenBank/DDBJ whole genome shotgun (WGS) entry which is preliminary data.</text>
</comment>
<dbReference type="Gene3D" id="1.10.357.10">
    <property type="entry name" value="Tetracycline Repressor, domain 2"/>
    <property type="match status" value="1"/>
</dbReference>
<sequence>MTTSIAPDGLSRADARRNRALVLAAAQRAFAEQGASVSLAEVARRAGVGAGTVYRHFPTKADLLEAVMQQRIDRLAKLAADHLGAPDPGAAFFDLCTAVIATTPGNKALCDMVQSDDGWPRALLQSAGVRFHRALEALLVAAQREGAVRADIELDDVLAIFTGCVAIQQLRKSQGSVDRTAAIVLDALRARAGDPGVTKPDAEAGNRNESADRNETSGERCPVCRAAVRRSGTGRRARYCSAACRQKAHRRRVAAAS</sequence>
<dbReference type="PANTHER" id="PTHR30055">
    <property type="entry name" value="HTH-TYPE TRANSCRIPTIONAL REGULATOR RUTR"/>
    <property type="match status" value="1"/>
</dbReference>
<dbReference type="InterPro" id="IPR049445">
    <property type="entry name" value="TetR_SbtR-like_C"/>
</dbReference>
<feature type="DNA-binding region" description="H-T-H motif" evidence="4">
    <location>
        <begin position="38"/>
        <end position="57"/>
    </location>
</feature>
<dbReference type="Proteomes" id="UP000807309">
    <property type="component" value="Unassembled WGS sequence"/>
</dbReference>
<evidence type="ECO:0000256" key="5">
    <source>
        <dbReference type="SAM" id="MobiDB-lite"/>
    </source>
</evidence>
<keyword evidence="2 4" id="KW-0238">DNA-binding</keyword>
<evidence type="ECO:0000256" key="3">
    <source>
        <dbReference type="ARBA" id="ARBA00023163"/>
    </source>
</evidence>
<dbReference type="SUPFAM" id="SSF48498">
    <property type="entry name" value="Tetracyclin repressor-like, C-terminal domain"/>
    <property type="match status" value="1"/>
</dbReference>
<reference evidence="7 8" key="1">
    <citation type="submission" date="2020-10" db="EMBL/GenBank/DDBJ databases">
        <title>Identification of Nocardia species via Next-generation sequencing and recognition of intraspecies genetic diversity.</title>
        <authorList>
            <person name="Li P."/>
            <person name="Li P."/>
            <person name="Lu B."/>
        </authorList>
    </citation>
    <scope>NUCLEOTIDE SEQUENCE [LARGE SCALE GENOMIC DNA]</scope>
    <source>
        <strain evidence="7 8">N-11</strain>
    </source>
</reference>
<dbReference type="Pfam" id="PF21597">
    <property type="entry name" value="TetR_C_43"/>
    <property type="match status" value="1"/>
</dbReference>
<feature type="compositionally biased region" description="Basic and acidic residues" evidence="5">
    <location>
        <begin position="200"/>
        <end position="217"/>
    </location>
</feature>
<feature type="region of interest" description="Disordered" evidence="5">
    <location>
        <begin position="195"/>
        <end position="217"/>
    </location>
</feature>
<gene>
    <name evidence="7" type="ORF">IU470_17175</name>
</gene>
<protein>
    <submittedName>
        <fullName evidence="7">TetR/AcrR family transcriptional regulator</fullName>
    </submittedName>
</protein>
<dbReference type="EMBL" id="JADLRE010000012">
    <property type="protein sequence ID" value="MBF6226830.1"/>
    <property type="molecule type" value="Genomic_DNA"/>
</dbReference>
<dbReference type="InterPro" id="IPR001647">
    <property type="entry name" value="HTH_TetR"/>
</dbReference>
<dbReference type="Pfam" id="PF00440">
    <property type="entry name" value="TetR_N"/>
    <property type="match status" value="1"/>
</dbReference>
<keyword evidence="1" id="KW-0805">Transcription regulation</keyword>
<dbReference type="PROSITE" id="PS50977">
    <property type="entry name" value="HTH_TETR_2"/>
    <property type="match status" value="1"/>
</dbReference>
<feature type="domain" description="HTH tetR-type" evidence="6">
    <location>
        <begin position="16"/>
        <end position="75"/>
    </location>
</feature>
<evidence type="ECO:0000256" key="4">
    <source>
        <dbReference type="PROSITE-ProRule" id="PRU00335"/>
    </source>
</evidence>
<dbReference type="RefSeq" id="WP_195033895.1">
    <property type="nucleotide sequence ID" value="NZ_JADLRE010000012.1"/>
</dbReference>
<accession>A0ABS0C8Y7</accession>
<keyword evidence="3" id="KW-0804">Transcription</keyword>
<dbReference type="SUPFAM" id="SSF46689">
    <property type="entry name" value="Homeodomain-like"/>
    <property type="match status" value="1"/>
</dbReference>
<evidence type="ECO:0000256" key="2">
    <source>
        <dbReference type="ARBA" id="ARBA00023125"/>
    </source>
</evidence>
<evidence type="ECO:0000313" key="8">
    <source>
        <dbReference type="Proteomes" id="UP000807309"/>
    </source>
</evidence>
<dbReference type="InterPro" id="IPR036271">
    <property type="entry name" value="Tet_transcr_reg_TetR-rel_C_sf"/>
</dbReference>
<organism evidence="7 8">
    <name type="scientific">Nocardia abscessus</name>
    <dbReference type="NCBI Taxonomy" id="120957"/>
    <lineage>
        <taxon>Bacteria</taxon>
        <taxon>Bacillati</taxon>
        <taxon>Actinomycetota</taxon>
        <taxon>Actinomycetes</taxon>
        <taxon>Mycobacteriales</taxon>
        <taxon>Nocardiaceae</taxon>
        <taxon>Nocardia</taxon>
    </lineage>
</organism>
<name>A0ABS0C8Y7_9NOCA</name>
<proteinExistence type="predicted"/>
<evidence type="ECO:0000256" key="1">
    <source>
        <dbReference type="ARBA" id="ARBA00023015"/>
    </source>
</evidence>
<evidence type="ECO:0000259" key="6">
    <source>
        <dbReference type="PROSITE" id="PS50977"/>
    </source>
</evidence>
<dbReference type="InterPro" id="IPR009057">
    <property type="entry name" value="Homeodomain-like_sf"/>
</dbReference>
<evidence type="ECO:0000313" key="7">
    <source>
        <dbReference type="EMBL" id="MBF6226830.1"/>
    </source>
</evidence>
<dbReference type="InterPro" id="IPR050109">
    <property type="entry name" value="HTH-type_TetR-like_transc_reg"/>
</dbReference>
<dbReference type="PRINTS" id="PR00455">
    <property type="entry name" value="HTHTETR"/>
</dbReference>